<dbReference type="SMR" id="A0A6J2JAL2"/>
<dbReference type="Proteomes" id="UP000504629">
    <property type="component" value="Unplaced"/>
</dbReference>
<evidence type="ECO:0000313" key="2">
    <source>
        <dbReference type="RefSeq" id="XP_028026348.1"/>
    </source>
</evidence>
<name>A0A6J2JAL2_BOMMA</name>
<dbReference type="AlphaFoldDB" id="A0A6J2JAL2"/>
<protein>
    <submittedName>
        <fullName evidence="2">Uncharacterized protein LOC114240112 isoform X1</fullName>
    </submittedName>
</protein>
<sequence>MKTSQNQFDLLVTFMEEHGDLSKPASTPRGRMASIRNWEKLASLLNSHENGNTKTTEKWKKVWSDFKNNTKKKAERLRRKANGADVRPAIYAKLSGLEERVLNVMGMQAAMGSELDGAGSFQEFQDIVVSQPWTAAQSGGTGIELCNVPGPSNRIYTEPCTSSQTQVEPTRRSQAFDLDYDSVEDGVPTSSPESIVTPLSPVQYEPTTQSHRERSLRVRSPSQICARLTQAERAVPVRNSDTDSRAFRIQQHKDYMEIRRERIRIREMELETQKEWQAISLRALDLLSQLANKLCKD</sequence>
<reference evidence="2" key="1">
    <citation type="submission" date="2025-08" db="UniProtKB">
        <authorList>
            <consortium name="RefSeq"/>
        </authorList>
    </citation>
    <scope>IDENTIFICATION</scope>
    <source>
        <tissue evidence="2">Silk gland</tissue>
    </source>
</reference>
<accession>A0A6J2JAL2</accession>
<dbReference type="OrthoDB" id="8053018at2759"/>
<dbReference type="KEGG" id="bman:114240112"/>
<evidence type="ECO:0000313" key="1">
    <source>
        <dbReference type="Proteomes" id="UP000504629"/>
    </source>
</evidence>
<organism evidence="1 2">
    <name type="scientific">Bombyx mandarina</name>
    <name type="common">Wild silk moth</name>
    <name type="synonym">Wild silkworm</name>
    <dbReference type="NCBI Taxonomy" id="7092"/>
    <lineage>
        <taxon>Eukaryota</taxon>
        <taxon>Metazoa</taxon>
        <taxon>Ecdysozoa</taxon>
        <taxon>Arthropoda</taxon>
        <taxon>Hexapoda</taxon>
        <taxon>Insecta</taxon>
        <taxon>Pterygota</taxon>
        <taxon>Neoptera</taxon>
        <taxon>Endopterygota</taxon>
        <taxon>Lepidoptera</taxon>
        <taxon>Glossata</taxon>
        <taxon>Ditrysia</taxon>
        <taxon>Bombycoidea</taxon>
        <taxon>Bombycidae</taxon>
        <taxon>Bombycinae</taxon>
        <taxon>Bombyx</taxon>
    </lineage>
</organism>
<proteinExistence type="predicted"/>
<dbReference type="GeneID" id="114240112"/>
<keyword evidence="1" id="KW-1185">Reference proteome</keyword>
<gene>
    <name evidence="2" type="primary">LOC114240112</name>
</gene>
<dbReference type="RefSeq" id="XP_028026348.1">
    <property type="nucleotide sequence ID" value="XM_028170547.1"/>
</dbReference>